<gene>
    <name evidence="5" type="ORF">ENV62_10675</name>
</gene>
<keyword evidence="2" id="KW-0645">Protease</keyword>
<keyword evidence="3" id="KW-0472">Membrane</keyword>
<dbReference type="GO" id="GO:0071555">
    <property type="term" value="P:cell wall organization"/>
    <property type="evidence" value="ECO:0007669"/>
    <property type="project" value="TreeGrafter"/>
</dbReference>
<dbReference type="SUPFAM" id="SSF56601">
    <property type="entry name" value="beta-lactamase/transpeptidase-like"/>
    <property type="match status" value="1"/>
</dbReference>
<dbReference type="GO" id="GO:0005886">
    <property type="term" value="C:plasma membrane"/>
    <property type="evidence" value="ECO:0007669"/>
    <property type="project" value="TreeGrafter"/>
</dbReference>
<dbReference type="PANTHER" id="PTHR30627:SF1">
    <property type="entry name" value="PEPTIDOGLYCAN D,D-TRANSPEPTIDASE FTSI"/>
    <property type="match status" value="1"/>
</dbReference>
<evidence type="ECO:0000256" key="1">
    <source>
        <dbReference type="ARBA" id="ARBA00004370"/>
    </source>
</evidence>
<dbReference type="Pfam" id="PF03717">
    <property type="entry name" value="PBP_dimer"/>
    <property type="match status" value="1"/>
</dbReference>
<dbReference type="Gene3D" id="3.30.450.330">
    <property type="match status" value="1"/>
</dbReference>
<dbReference type="EMBL" id="DTHB01000060">
    <property type="protein sequence ID" value="HGB15683.1"/>
    <property type="molecule type" value="Genomic_DNA"/>
</dbReference>
<dbReference type="Gene3D" id="1.10.150.770">
    <property type="match status" value="1"/>
</dbReference>
<comment type="caution">
    <text evidence="5">The sequence shown here is derived from an EMBL/GenBank/DDBJ whole genome shotgun (WGS) entry which is preliminary data.</text>
</comment>
<dbReference type="AlphaFoldDB" id="A0A7C3SK27"/>
<dbReference type="Gene3D" id="3.90.1310.10">
    <property type="entry name" value="Penicillin-binding protein 2a (Domain 2)"/>
    <property type="match status" value="1"/>
</dbReference>
<feature type="domain" description="PASTA" evidence="4">
    <location>
        <begin position="613"/>
        <end position="672"/>
    </location>
</feature>
<dbReference type="PROSITE" id="PS51178">
    <property type="entry name" value="PASTA"/>
    <property type="match status" value="1"/>
</dbReference>
<dbReference type="CDD" id="cd06575">
    <property type="entry name" value="PASTA_Pbp2x-like_2"/>
    <property type="match status" value="1"/>
</dbReference>
<dbReference type="SMART" id="SM00740">
    <property type="entry name" value="PASTA"/>
    <property type="match status" value="1"/>
</dbReference>
<dbReference type="InterPro" id="IPR005311">
    <property type="entry name" value="PBP_dimer"/>
</dbReference>
<dbReference type="SUPFAM" id="SSF56519">
    <property type="entry name" value="Penicillin binding protein dimerisation domain"/>
    <property type="match status" value="1"/>
</dbReference>
<name>A0A7C3SK27_9BACT</name>
<dbReference type="InterPro" id="IPR005543">
    <property type="entry name" value="PASTA_dom"/>
</dbReference>
<dbReference type="InterPro" id="IPR036138">
    <property type="entry name" value="PBP_dimer_sf"/>
</dbReference>
<accession>A0A7C3SK27</accession>
<dbReference type="PANTHER" id="PTHR30627">
    <property type="entry name" value="PEPTIDOGLYCAN D,D-TRANSPEPTIDASE"/>
    <property type="match status" value="1"/>
</dbReference>
<dbReference type="InterPro" id="IPR001460">
    <property type="entry name" value="PCN-bd_Tpept"/>
</dbReference>
<evidence type="ECO:0000256" key="2">
    <source>
        <dbReference type="ARBA" id="ARBA00022645"/>
    </source>
</evidence>
<comment type="subcellular location">
    <subcellularLocation>
        <location evidence="1">Membrane</location>
    </subcellularLocation>
</comment>
<dbReference type="InterPro" id="IPR050515">
    <property type="entry name" value="Beta-lactam/transpept"/>
</dbReference>
<protein>
    <submittedName>
        <fullName evidence="5">PASTA domain-containing protein</fullName>
    </submittedName>
</protein>
<organism evidence="5">
    <name type="scientific">Desulfobacca acetoxidans</name>
    <dbReference type="NCBI Taxonomy" id="60893"/>
    <lineage>
        <taxon>Bacteria</taxon>
        <taxon>Pseudomonadati</taxon>
        <taxon>Thermodesulfobacteriota</taxon>
        <taxon>Desulfobaccia</taxon>
        <taxon>Desulfobaccales</taxon>
        <taxon>Desulfobaccaceae</taxon>
        <taxon>Desulfobacca</taxon>
    </lineage>
</organism>
<evidence type="ECO:0000259" key="4">
    <source>
        <dbReference type="PROSITE" id="PS51178"/>
    </source>
</evidence>
<keyword evidence="2" id="KW-0378">Hydrolase</keyword>
<reference evidence="5" key="1">
    <citation type="journal article" date="2020" name="mSystems">
        <title>Genome- and Community-Level Interaction Insights into Carbon Utilization and Element Cycling Functions of Hydrothermarchaeota in Hydrothermal Sediment.</title>
        <authorList>
            <person name="Zhou Z."/>
            <person name="Liu Y."/>
            <person name="Xu W."/>
            <person name="Pan J."/>
            <person name="Luo Z.H."/>
            <person name="Li M."/>
        </authorList>
    </citation>
    <scope>NUCLEOTIDE SEQUENCE [LARGE SCALE GENOMIC DNA]</scope>
    <source>
        <strain evidence="5">SpSt-776</strain>
    </source>
</reference>
<dbReference type="Pfam" id="PF00905">
    <property type="entry name" value="Transpeptidase"/>
    <property type="match status" value="1"/>
</dbReference>
<dbReference type="InterPro" id="IPR012338">
    <property type="entry name" value="Beta-lactam/transpept-like"/>
</dbReference>
<dbReference type="Pfam" id="PF03793">
    <property type="entry name" value="PASTA"/>
    <property type="match status" value="1"/>
</dbReference>
<keyword evidence="2" id="KW-0121">Carboxypeptidase</keyword>
<sequence length="674" mass="73630">MSYVINKWVRLRIILVGLGLSLLLVTVAGRFFQLQVLKGTELREEADREVQKLCPVLPVRGHILDRRGTELAISTRVYSVAAHPKKIKHPAPLAQELAPVLGIPAKDLKALLGSKEPFVWIKRHLTPEKEEAFRTWQEEAEKRPPESDGRRDEDWIYLLPEAKRYYPQQALAGHVLGFCNIDGRGLEGLEFQFDEELYGRPKKVQRLVDARGRCVVTEEKAWDPEIMGHNLVLTLDRTIQYIAEKELLRGVEKWKAAGGMVMVMRPQTGEILAMAQVPTMDPNRFAQFPEEARRNRLLTHALEPGSSFKIFIAASALDVGAVKPTDRFHCENGVWHLSAKEVIHDVHPYGGLTVQGIIQKSSNIGAAKIANKCGPGRLYDYLKAFGFGARTGIHFPGENAGLLKNLRLVRSPLDRATCAFGQGISVTPLQLTTALAALGNDGVLMEPRLVKEIVNAKGETVREFHPRPVRRVLSGETARQMLAIMETVTQPGGTAAGAAPPGFTAAGKTGTAQKLMGRAYSHNKFYSVFIGLVPADHPVLAISVIVDESKGAIYGGVVAAPIFKEIAAQALRVLGYYPPTPNAPVLASLLPTAAHAQEETESPPAQTPTLASQVPLSVMPDLRGKTIRQVLDVLHRSGIRCRLEGSGLAVAQEPAPGTPIAPGTVCSVKFQSRL</sequence>
<dbReference type="SUPFAM" id="SSF54184">
    <property type="entry name" value="Penicillin-binding protein 2x (pbp-2x), c-terminal domain"/>
    <property type="match status" value="1"/>
</dbReference>
<dbReference type="GO" id="GO:0008658">
    <property type="term" value="F:penicillin binding"/>
    <property type="evidence" value="ECO:0007669"/>
    <property type="project" value="InterPro"/>
</dbReference>
<dbReference type="Gene3D" id="3.40.710.10">
    <property type="entry name" value="DD-peptidase/beta-lactamase superfamily"/>
    <property type="match status" value="1"/>
</dbReference>
<evidence type="ECO:0000313" key="5">
    <source>
        <dbReference type="EMBL" id="HGB15683.1"/>
    </source>
</evidence>
<dbReference type="GO" id="GO:0004180">
    <property type="term" value="F:carboxypeptidase activity"/>
    <property type="evidence" value="ECO:0007669"/>
    <property type="project" value="UniProtKB-KW"/>
</dbReference>
<proteinExistence type="predicted"/>
<evidence type="ECO:0000256" key="3">
    <source>
        <dbReference type="ARBA" id="ARBA00023136"/>
    </source>
</evidence>